<keyword evidence="5 6" id="KW-0472">Membrane</keyword>
<protein>
    <submittedName>
        <fullName evidence="7">MFS family permease</fullName>
    </submittedName>
</protein>
<feature type="transmembrane region" description="Helical" evidence="6">
    <location>
        <begin position="394"/>
        <end position="415"/>
    </location>
</feature>
<keyword evidence="4 6" id="KW-1133">Transmembrane helix</keyword>
<name>A0A7W8ELW4_9ACTN</name>
<dbReference type="Pfam" id="PF07690">
    <property type="entry name" value="MFS_1"/>
    <property type="match status" value="1"/>
</dbReference>
<keyword evidence="3 6" id="KW-0812">Transmembrane</keyword>
<evidence type="ECO:0000256" key="4">
    <source>
        <dbReference type="ARBA" id="ARBA00022989"/>
    </source>
</evidence>
<dbReference type="PANTHER" id="PTHR23513:SF6">
    <property type="entry name" value="MAJOR FACILITATOR SUPERFAMILY ASSOCIATED DOMAIN-CONTAINING PROTEIN"/>
    <property type="match status" value="1"/>
</dbReference>
<keyword evidence="2" id="KW-1003">Cell membrane</keyword>
<comment type="caution">
    <text evidence="7">The sequence shown here is derived from an EMBL/GenBank/DDBJ whole genome shotgun (WGS) entry which is preliminary data.</text>
</comment>
<feature type="transmembrane region" description="Helical" evidence="6">
    <location>
        <begin position="164"/>
        <end position="183"/>
    </location>
</feature>
<organism evidence="7 8">
    <name type="scientific">Nonomuraea endophytica</name>
    <dbReference type="NCBI Taxonomy" id="714136"/>
    <lineage>
        <taxon>Bacteria</taxon>
        <taxon>Bacillati</taxon>
        <taxon>Actinomycetota</taxon>
        <taxon>Actinomycetes</taxon>
        <taxon>Streptosporangiales</taxon>
        <taxon>Streptosporangiaceae</taxon>
        <taxon>Nonomuraea</taxon>
    </lineage>
</organism>
<evidence type="ECO:0000256" key="3">
    <source>
        <dbReference type="ARBA" id="ARBA00022692"/>
    </source>
</evidence>
<evidence type="ECO:0000313" key="7">
    <source>
        <dbReference type="EMBL" id="MBB5084071.1"/>
    </source>
</evidence>
<evidence type="ECO:0000256" key="5">
    <source>
        <dbReference type="ARBA" id="ARBA00023136"/>
    </source>
</evidence>
<dbReference type="Proteomes" id="UP000568380">
    <property type="component" value="Unassembled WGS sequence"/>
</dbReference>
<evidence type="ECO:0000256" key="6">
    <source>
        <dbReference type="SAM" id="Phobius"/>
    </source>
</evidence>
<feature type="transmembrane region" description="Helical" evidence="6">
    <location>
        <begin position="46"/>
        <end position="67"/>
    </location>
</feature>
<accession>A0A7W8ELW4</accession>
<sequence>MTGLTARRFAVIWSAELVSVICSSLTAFVLSVWVYQESGSETQFALNLLCATLPGLLIGPFAGVIVDRFDRRRVLVLADAGAALATAVLAVLAHTGNLQVWHVYPATAVAAICGTFHVTVYQAMTPLLVPERHLGRVNGLMQTTFALQVAAPIVAGALMEAIGLRGVFVLDLLSFVLVACVVLSSRLPAGLLRPSGTAPPNSFRADLVHGFARLRTGGLLGLVGAFTVFTFVFASAGMLIRPLILAFASPATLGALVFAGGAGLFAGSLAMGAWGGPRRKVVGAGIFMGLGGVALAAHALSPSVLLIAVVAPLFLFTIPVVNACFTTVIQSSTEAAEQGRVLASARTLTQAAMPLAYLAVAPLTERLAEPALMPGGALAGSVGALIGTGEGRGIALVFLLDGALLVVLAVVTLAVPRLRGLGARPEEEPATVT</sequence>
<dbReference type="InterPro" id="IPR036259">
    <property type="entry name" value="MFS_trans_sf"/>
</dbReference>
<gene>
    <name evidence="7" type="ORF">HNR40_009579</name>
</gene>
<dbReference type="SUPFAM" id="SSF103473">
    <property type="entry name" value="MFS general substrate transporter"/>
    <property type="match status" value="1"/>
</dbReference>
<reference evidence="7 8" key="1">
    <citation type="submission" date="2020-08" db="EMBL/GenBank/DDBJ databases">
        <title>Genomic Encyclopedia of Type Strains, Phase IV (KMG-IV): sequencing the most valuable type-strain genomes for metagenomic binning, comparative biology and taxonomic classification.</title>
        <authorList>
            <person name="Goeker M."/>
        </authorList>
    </citation>
    <scope>NUCLEOTIDE SEQUENCE [LARGE SCALE GENOMIC DNA]</scope>
    <source>
        <strain evidence="7 8">DSM 45385</strain>
    </source>
</reference>
<dbReference type="AlphaFoldDB" id="A0A7W8ELW4"/>
<feature type="transmembrane region" description="Helical" evidence="6">
    <location>
        <begin position="219"/>
        <end position="240"/>
    </location>
</feature>
<dbReference type="Gene3D" id="1.20.1250.20">
    <property type="entry name" value="MFS general substrate transporter like domains"/>
    <property type="match status" value="1"/>
</dbReference>
<feature type="transmembrane region" description="Helical" evidence="6">
    <location>
        <begin position="140"/>
        <end position="158"/>
    </location>
</feature>
<dbReference type="GO" id="GO:0022857">
    <property type="term" value="F:transmembrane transporter activity"/>
    <property type="evidence" value="ECO:0007669"/>
    <property type="project" value="InterPro"/>
</dbReference>
<feature type="transmembrane region" description="Helical" evidence="6">
    <location>
        <begin position="74"/>
        <end position="95"/>
    </location>
</feature>
<feature type="transmembrane region" description="Helical" evidence="6">
    <location>
        <begin position="252"/>
        <end position="274"/>
    </location>
</feature>
<feature type="transmembrane region" description="Helical" evidence="6">
    <location>
        <begin position="281"/>
        <end position="300"/>
    </location>
</feature>
<dbReference type="GO" id="GO:0005886">
    <property type="term" value="C:plasma membrane"/>
    <property type="evidence" value="ECO:0007669"/>
    <property type="project" value="UniProtKB-SubCell"/>
</dbReference>
<feature type="transmembrane region" description="Helical" evidence="6">
    <location>
        <begin position="12"/>
        <end position="34"/>
    </location>
</feature>
<feature type="transmembrane region" description="Helical" evidence="6">
    <location>
        <begin position="306"/>
        <end position="329"/>
    </location>
</feature>
<comment type="subcellular location">
    <subcellularLocation>
        <location evidence="1">Cell membrane</location>
        <topology evidence="1">Multi-pass membrane protein</topology>
    </subcellularLocation>
</comment>
<dbReference type="InterPro" id="IPR011701">
    <property type="entry name" value="MFS"/>
</dbReference>
<dbReference type="EMBL" id="JACHIN010000020">
    <property type="protein sequence ID" value="MBB5084071.1"/>
    <property type="molecule type" value="Genomic_DNA"/>
</dbReference>
<dbReference type="CDD" id="cd06173">
    <property type="entry name" value="MFS_MefA_like"/>
    <property type="match status" value="1"/>
</dbReference>
<evidence type="ECO:0000256" key="2">
    <source>
        <dbReference type="ARBA" id="ARBA00022475"/>
    </source>
</evidence>
<keyword evidence="8" id="KW-1185">Reference proteome</keyword>
<dbReference type="PANTHER" id="PTHR23513">
    <property type="entry name" value="INTEGRAL MEMBRANE EFFLUX PROTEIN-RELATED"/>
    <property type="match status" value="1"/>
</dbReference>
<dbReference type="RefSeq" id="WP_184973682.1">
    <property type="nucleotide sequence ID" value="NZ_JACHIN010000020.1"/>
</dbReference>
<proteinExistence type="predicted"/>
<evidence type="ECO:0000256" key="1">
    <source>
        <dbReference type="ARBA" id="ARBA00004651"/>
    </source>
</evidence>
<feature type="transmembrane region" description="Helical" evidence="6">
    <location>
        <begin position="101"/>
        <end position="120"/>
    </location>
</feature>
<evidence type="ECO:0000313" key="8">
    <source>
        <dbReference type="Proteomes" id="UP000568380"/>
    </source>
</evidence>